<protein>
    <submittedName>
        <fullName evidence="1">Uncharacterized protein</fullName>
    </submittedName>
</protein>
<proteinExistence type="predicted"/>
<reference evidence="1 2" key="1">
    <citation type="journal article" date="2019" name="Sci. Rep.">
        <title>A multi-omics analysis of the grapevine pathogen Lasiodiplodia theobromae reveals that temperature affects the expression of virulence- and pathogenicity-related genes.</title>
        <authorList>
            <person name="Felix C."/>
            <person name="Meneses R."/>
            <person name="Goncalves M.F.M."/>
            <person name="Tilleman L."/>
            <person name="Duarte A.S."/>
            <person name="Jorrin-Novo J.V."/>
            <person name="Van de Peer Y."/>
            <person name="Deforce D."/>
            <person name="Van Nieuwerburgh F."/>
            <person name="Esteves A.C."/>
            <person name="Alves A."/>
        </authorList>
    </citation>
    <scope>NUCLEOTIDE SEQUENCE [LARGE SCALE GENOMIC DNA]</scope>
    <source>
        <strain evidence="1 2">LA-SOL3</strain>
    </source>
</reference>
<keyword evidence="2" id="KW-1185">Reference proteome</keyword>
<organism evidence="1 2">
    <name type="scientific">Lasiodiplodia theobromae</name>
    <dbReference type="NCBI Taxonomy" id="45133"/>
    <lineage>
        <taxon>Eukaryota</taxon>
        <taxon>Fungi</taxon>
        <taxon>Dikarya</taxon>
        <taxon>Ascomycota</taxon>
        <taxon>Pezizomycotina</taxon>
        <taxon>Dothideomycetes</taxon>
        <taxon>Dothideomycetes incertae sedis</taxon>
        <taxon>Botryosphaeriales</taxon>
        <taxon>Botryosphaeriaceae</taxon>
        <taxon>Lasiodiplodia</taxon>
    </lineage>
</organism>
<dbReference type="AlphaFoldDB" id="A0A5N5CVH2"/>
<sequence length="537" mass="59789">MRPAASDIDWAAVRHALLGFALLAGVKLVAFAFDRGVETYVNLVLRLFSDDEPWTPYDDLAVPNVPPPVLDWNRCAQLHNRIVELGWLGHNNGSSGRDAATRDKTTWWAKHQHEAERIQERLTPGLVEFLQRAQLPEEGLAFTYELAGLADPATMFAHLDDFDEGEYMLLLYEAAWDVSGDMFGLVFDKFQTLVHFFPWLDADVRSDDVNWFPLELALGMYLGMIEAGKYVAMSPERLLEAAVETLPTHSPPWAKMAWEINGGIEGTVAKLDLLVQAIWQRMPAEAQTDEQRQLRRRQRMISETAYSGAVAASAAAAVSPGHRFRQQLLTQSLGCPFDYIAPGLRCPTDETIASILAEPPVPESYAASGGEVSALPVLLFPSDERVRDDVDGGDFYGWYNSTLTGVLGGLYLDGASHHAGWQDGAQLVTPFPVGGQEESWARTGDGREIRDYPWRTYGETRAAHGSEAYVSLFQLGDNAFTYSHHTSLLLVLDRWIDLVESGIWAVGPDGVEGGMDVFRMADEEEHWWRYCVPPASR</sequence>
<evidence type="ECO:0000313" key="2">
    <source>
        <dbReference type="Proteomes" id="UP000325902"/>
    </source>
</evidence>
<dbReference type="Proteomes" id="UP000325902">
    <property type="component" value="Unassembled WGS sequence"/>
</dbReference>
<name>A0A5N5CVH2_9PEZI</name>
<comment type="caution">
    <text evidence="1">The sequence shown here is derived from an EMBL/GenBank/DDBJ whole genome shotgun (WGS) entry which is preliminary data.</text>
</comment>
<evidence type="ECO:0000313" key="1">
    <source>
        <dbReference type="EMBL" id="KAB2569331.1"/>
    </source>
</evidence>
<dbReference type="EMBL" id="VCHE01000202">
    <property type="protein sequence ID" value="KAB2569331.1"/>
    <property type="molecule type" value="Genomic_DNA"/>
</dbReference>
<dbReference type="OrthoDB" id="3029470at2759"/>
<gene>
    <name evidence="1" type="ORF">DBV05_g12003</name>
</gene>
<accession>A0A5N5CVH2</accession>